<protein>
    <submittedName>
        <fullName evidence="5">LytTR family DNA-binding domain-containing protein</fullName>
    </submittedName>
</protein>
<dbReference type="InterPro" id="IPR001789">
    <property type="entry name" value="Sig_transdc_resp-reg_receiver"/>
</dbReference>
<dbReference type="Pfam" id="PF00072">
    <property type="entry name" value="Response_reg"/>
    <property type="match status" value="1"/>
</dbReference>
<dbReference type="InterPro" id="IPR039420">
    <property type="entry name" value="WalR-like"/>
</dbReference>
<feature type="modified residue" description="4-aspartylphosphate" evidence="2">
    <location>
        <position position="58"/>
    </location>
</feature>
<dbReference type="SMART" id="SM00850">
    <property type="entry name" value="LytTR"/>
    <property type="match status" value="1"/>
</dbReference>
<dbReference type="SMART" id="SM00448">
    <property type="entry name" value="REC"/>
    <property type="match status" value="1"/>
</dbReference>
<dbReference type="PROSITE" id="PS50930">
    <property type="entry name" value="HTH_LYTTR"/>
    <property type="match status" value="1"/>
</dbReference>
<keyword evidence="2" id="KW-0597">Phosphoprotein</keyword>
<dbReference type="PANTHER" id="PTHR48111">
    <property type="entry name" value="REGULATOR OF RPOS"/>
    <property type="match status" value="1"/>
</dbReference>
<dbReference type="Gene3D" id="2.40.50.1020">
    <property type="entry name" value="LytTr DNA-binding domain"/>
    <property type="match status" value="1"/>
</dbReference>
<evidence type="ECO:0000256" key="1">
    <source>
        <dbReference type="ARBA" id="ARBA00023125"/>
    </source>
</evidence>
<name>A0ABY9RH43_9BURK</name>
<dbReference type="InterPro" id="IPR011006">
    <property type="entry name" value="CheY-like_superfamily"/>
</dbReference>
<evidence type="ECO:0000313" key="6">
    <source>
        <dbReference type="Proteomes" id="UP001181355"/>
    </source>
</evidence>
<sequence>MKSQATAIIAEDESILRAELKSALAALWPELQIVGEAGDGIMAASLLQECKPDFAILDVRMPGLSGVEVARLATHRAHIIFLTAYNEYAVDAFDQGAVDYLLKPLDMARLALTVQRMKDKLPQAAADLSGMRSEKKVGPLRWIQASHGGQLRFIDINEVLAFRADAKYTKVETAKLEAHIRTTIRDLLLQLDPEQFWQISRSAIVRVSAIDAVKRIDAGLSLRMRDSEEWLPVSQAFQSQFRQM</sequence>
<dbReference type="RefSeq" id="WP_309481672.1">
    <property type="nucleotide sequence ID" value="NZ_CP133720.1"/>
</dbReference>
<dbReference type="Proteomes" id="UP001181355">
    <property type="component" value="Chromosome"/>
</dbReference>
<proteinExistence type="predicted"/>
<reference evidence="5" key="1">
    <citation type="submission" date="2023-09" db="EMBL/GenBank/DDBJ databases">
        <title>Undibacterium sp. 20NA77.5 isolated from freshwater.</title>
        <authorList>
            <person name="Le V."/>
            <person name="Ko S.-R."/>
            <person name="Ahn C.-Y."/>
            <person name="Oh H.-M."/>
        </authorList>
    </citation>
    <scope>NUCLEOTIDE SEQUENCE</scope>
    <source>
        <strain evidence="5">20NA77.5</strain>
    </source>
</reference>
<dbReference type="Gene3D" id="3.40.50.2300">
    <property type="match status" value="1"/>
</dbReference>
<keyword evidence="6" id="KW-1185">Reference proteome</keyword>
<evidence type="ECO:0000313" key="5">
    <source>
        <dbReference type="EMBL" id="WMW80179.1"/>
    </source>
</evidence>
<evidence type="ECO:0000259" key="4">
    <source>
        <dbReference type="PROSITE" id="PS50930"/>
    </source>
</evidence>
<dbReference type="PANTHER" id="PTHR48111:SF69">
    <property type="entry name" value="RESPONSE REGULATOR RECEIVER"/>
    <property type="match status" value="1"/>
</dbReference>
<organism evidence="5 6">
    <name type="scientific">Undibacterium cyanobacteriorum</name>
    <dbReference type="NCBI Taxonomy" id="3073561"/>
    <lineage>
        <taxon>Bacteria</taxon>
        <taxon>Pseudomonadati</taxon>
        <taxon>Pseudomonadota</taxon>
        <taxon>Betaproteobacteria</taxon>
        <taxon>Burkholderiales</taxon>
        <taxon>Oxalobacteraceae</taxon>
        <taxon>Undibacterium</taxon>
    </lineage>
</organism>
<dbReference type="PROSITE" id="PS50110">
    <property type="entry name" value="RESPONSE_REGULATORY"/>
    <property type="match status" value="1"/>
</dbReference>
<dbReference type="EMBL" id="CP133720">
    <property type="protein sequence ID" value="WMW80179.1"/>
    <property type="molecule type" value="Genomic_DNA"/>
</dbReference>
<feature type="domain" description="HTH LytTR-type" evidence="4">
    <location>
        <begin position="143"/>
        <end position="244"/>
    </location>
</feature>
<dbReference type="GO" id="GO:0003677">
    <property type="term" value="F:DNA binding"/>
    <property type="evidence" value="ECO:0007669"/>
    <property type="project" value="UniProtKB-KW"/>
</dbReference>
<keyword evidence="1 5" id="KW-0238">DNA-binding</keyword>
<dbReference type="InterPro" id="IPR007492">
    <property type="entry name" value="LytTR_DNA-bd_dom"/>
</dbReference>
<evidence type="ECO:0000259" key="3">
    <source>
        <dbReference type="PROSITE" id="PS50110"/>
    </source>
</evidence>
<evidence type="ECO:0000256" key="2">
    <source>
        <dbReference type="PROSITE-ProRule" id="PRU00169"/>
    </source>
</evidence>
<accession>A0ABY9RH43</accession>
<feature type="domain" description="Response regulatory" evidence="3">
    <location>
        <begin position="6"/>
        <end position="118"/>
    </location>
</feature>
<dbReference type="Pfam" id="PF04397">
    <property type="entry name" value="LytTR"/>
    <property type="match status" value="1"/>
</dbReference>
<gene>
    <name evidence="5" type="ORF">RF679_16220</name>
</gene>
<dbReference type="SUPFAM" id="SSF52172">
    <property type="entry name" value="CheY-like"/>
    <property type="match status" value="1"/>
</dbReference>